<reference evidence="1 2" key="1">
    <citation type="journal article" date="2015" name="Plant Cell">
        <title>Oil accumulation by the oleaginous diatom Fistulifera solaris as revealed by the genome and transcriptome.</title>
        <authorList>
            <person name="Tanaka T."/>
            <person name="Maeda Y."/>
            <person name="Veluchamy A."/>
            <person name="Tanaka M."/>
            <person name="Abida H."/>
            <person name="Marechal E."/>
            <person name="Bowler C."/>
            <person name="Muto M."/>
            <person name="Sunaga Y."/>
            <person name="Tanaka M."/>
            <person name="Yoshino T."/>
            <person name="Taniguchi T."/>
            <person name="Fukuda Y."/>
            <person name="Nemoto M."/>
            <person name="Matsumoto M."/>
            <person name="Wong P.S."/>
            <person name="Aburatani S."/>
            <person name="Fujibuchi W."/>
        </authorList>
    </citation>
    <scope>NUCLEOTIDE SEQUENCE [LARGE SCALE GENOMIC DNA]</scope>
    <source>
        <strain evidence="1 2">JPCC DA0580</strain>
    </source>
</reference>
<comment type="caution">
    <text evidence="1">The sequence shown here is derived from an EMBL/GenBank/DDBJ whole genome shotgun (WGS) entry which is preliminary data.</text>
</comment>
<protein>
    <submittedName>
        <fullName evidence="1">Uncharacterized protein</fullName>
    </submittedName>
</protein>
<sequence length="530" mass="60642">MIQPRIFVPLYDPVYLQDMTETQRLAIRNAALRFRKYATTSVVVGWNPECCMLLHPRRACTANSQHHHEYTSHLMLQFTDVRQTTTISVLGSSHAAVGRLATWLWSGPTKPSHVHIYGLMFDFSILSTDSLRNLAHCSSVRFTNCTMTAEQTALVASLLENDKTIAFSDCKFADGGSAFLDALSSRDNSGGRLEIVPRQESMRVELLDKPSLLRLFQQDFFLECLKVTSHLFRTHPNMLLMPFSAKTKMEYTLYHADEAAWQQHTNGTDGLHIRPSDFHLIVHDAQQPELTHSEHANATATDMVLPQLFFRACRHSKHLKKLGFSYHRSGGSTPVPLPQDIQTSLCQALDANDGIQELTLDCGCTYDWKAETKGPSLMNVLATHRGLRTLTLVVHQKSDPTLVTHLFSLLQLNRHFEVRFHKSSDSGFTPLVWEHQLRSILVFNRFYRSTLALCQWDPYRFHVWCAGIRRLQQKNHYRVYHLVQCEDQPTASNHQSIRKMALFLQHHTDLLCLLVNEVIQDQSTDTHNIE</sequence>
<accession>A0A1Z5KDX4</accession>
<dbReference type="Proteomes" id="UP000198406">
    <property type="component" value="Unassembled WGS sequence"/>
</dbReference>
<dbReference type="InParanoid" id="A0A1Z5KDX4"/>
<organism evidence="1 2">
    <name type="scientific">Fistulifera solaris</name>
    <name type="common">Oleaginous diatom</name>
    <dbReference type="NCBI Taxonomy" id="1519565"/>
    <lineage>
        <taxon>Eukaryota</taxon>
        <taxon>Sar</taxon>
        <taxon>Stramenopiles</taxon>
        <taxon>Ochrophyta</taxon>
        <taxon>Bacillariophyta</taxon>
        <taxon>Bacillariophyceae</taxon>
        <taxon>Bacillariophycidae</taxon>
        <taxon>Naviculales</taxon>
        <taxon>Naviculaceae</taxon>
        <taxon>Fistulifera</taxon>
    </lineage>
</organism>
<dbReference type="EMBL" id="BDSP01000209">
    <property type="protein sequence ID" value="GAX24449.1"/>
    <property type="molecule type" value="Genomic_DNA"/>
</dbReference>
<evidence type="ECO:0000313" key="1">
    <source>
        <dbReference type="EMBL" id="GAX24449.1"/>
    </source>
</evidence>
<proteinExistence type="predicted"/>
<name>A0A1Z5KDX4_FISSO</name>
<evidence type="ECO:0000313" key="2">
    <source>
        <dbReference type="Proteomes" id="UP000198406"/>
    </source>
</evidence>
<gene>
    <name evidence="1" type="ORF">FisN_2Hu062</name>
</gene>
<keyword evidence="2" id="KW-1185">Reference proteome</keyword>
<dbReference type="AlphaFoldDB" id="A0A1Z5KDX4"/>